<feature type="domain" description="SnoaL-like" evidence="1">
    <location>
        <begin position="8"/>
        <end position="108"/>
    </location>
</feature>
<dbReference type="EMBL" id="JBHSML010000013">
    <property type="protein sequence ID" value="MFC5518017.1"/>
    <property type="molecule type" value="Genomic_DNA"/>
</dbReference>
<comment type="caution">
    <text evidence="2">The sequence shown here is derived from an EMBL/GenBank/DDBJ whole genome shotgun (WGS) entry which is preliminary data.</text>
</comment>
<dbReference type="Proteomes" id="UP001596150">
    <property type="component" value="Unassembled WGS sequence"/>
</dbReference>
<keyword evidence="3" id="KW-1185">Reference proteome</keyword>
<dbReference type="Gene3D" id="3.10.450.50">
    <property type="match status" value="1"/>
</dbReference>
<name>A0ABW0Q1S4_9HYPH</name>
<dbReference type="RefSeq" id="WP_266343806.1">
    <property type="nucleotide sequence ID" value="NZ_JAPKNH010000003.1"/>
</dbReference>
<dbReference type="SUPFAM" id="SSF54427">
    <property type="entry name" value="NTF2-like"/>
    <property type="match status" value="1"/>
</dbReference>
<proteinExistence type="predicted"/>
<evidence type="ECO:0000313" key="2">
    <source>
        <dbReference type="EMBL" id="MFC5518017.1"/>
    </source>
</evidence>
<sequence>MTNTTALVEAYIASWNETDAAKRRALIASTFTEAATYADPMMKTEGHGGIDQMLMAVQERFAGLRFKQVGKVDGYEDRVRFSWELGPDGGPSLAGGTDFATIESGKLATVVGFLDFAPAG</sequence>
<evidence type="ECO:0000259" key="1">
    <source>
        <dbReference type="Pfam" id="PF12680"/>
    </source>
</evidence>
<protein>
    <submittedName>
        <fullName evidence="2">Nuclear transport factor 2 family protein</fullName>
    </submittedName>
</protein>
<evidence type="ECO:0000313" key="3">
    <source>
        <dbReference type="Proteomes" id="UP001596150"/>
    </source>
</evidence>
<dbReference type="InterPro" id="IPR037401">
    <property type="entry name" value="SnoaL-like"/>
</dbReference>
<organism evidence="2 3">
    <name type="scientific">Kaistia terrae</name>
    <dbReference type="NCBI Taxonomy" id="537017"/>
    <lineage>
        <taxon>Bacteria</taxon>
        <taxon>Pseudomonadati</taxon>
        <taxon>Pseudomonadota</taxon>
        <taxon>Alphaproteobacteria</taxon>
        <taxon>Hyphomicrobiales</taxon>
        <taxon>Kaistiaceae</taxon>
        <taxon>Kaistia</taxon>
    </lineage>
</organism>
<reference evidence="3" key="1">
    <citation type="journal article" date="2019" name="Int. J. Syst. Evol. Microbiol.">
        <title>The Global Catalogue of Microorganisms (GCM) 10K type strain sequencing project: providing services to taxonomists for standard genome sequencing and annotation.</title>
        <authorList>
            <consortium name="The Broad Institute Genomics Platform"/>
            <consortium name="The Broad Institute Genome Sequencing Center for Infectious Disease"/>
            <person name="Wu L."/>
            <person name="Ma J."/>
        </authorList>
    </citation>
    <scope>NUCLEOTIDE SEQUENCE [LARGE SCALE GENOMIC DNA]</scope>
    <source>
        <strain evidence="3">KACC 12633</strain>
    </source>
</reference>
<dbReference type="Pfam" id="PF12680">
    <property type="entry name" value="SnoaL_2"/>
    <property type="match status" value="1"/>
</dbReference>
<gene>
    <name evidence="2" type="ORF">ACFPP9_19715</name>
</gene>
<accession>A0ABW0Q1S4</accession>
<dbReference type="InterPro" id="IPR032710">
    <property type="entry name" value="NTF2-like_dom_sf"/>
</dbReference>